<keyword evidence="5 8" id="KW-0378">Hydrolase</keyword>
<evidence type="ECO:0000313" key="10">
    <source>
        <dbReference type="Proteomes" id="UP000315017"/>
    </source>
</evidence>
<dbReference type="GO" id="GO:0050545">
    <property type="term" value="F:sulfopyruvate decarboxylase activity"/>
    <property type="evidence" value="ECO:0007669"/>
    <property type="project" value="TreeGrafter"/>
</dbReference>
<name>A0A517YB16_9BACT</name>
<dbReference type="GO" id="GO:0000287">
    <property type="term" value="F:magnesium ion binding"/>
    <property type="evidence" value="ECO:0007669"/>
    <property type="project" value="UniProtKB-UniRule"/>
</dbReference>
<evidence type="ECO:0000256" key="6">
    <source>
        <dbReference type="ARBA" id="ARBA00022842"/>
    </source>
</evidence>
<evidence type="ECO:0000256" key="2">
    <source>
        <dbReference type="ARBA" id="ARBA00009997"/>
    </source>
</evidence>
<dbReference type="Pfam" id="PF04029">
    <property type="entry name" value="2-ph_phosp"/>
    <property type="match status" value="1"/>
</dbReference>
<keyword evidence="6 8" id="KW-0460">Magnesium</keyword>
<dbReference type="Gene3D" id="3.90.1560.10">
    <property type="entry name" value="ComB-like"/>
    <property type="match status" value="1"/>
</dbReference>
<dbReference type="EMBL" id="CP036274">
    <property type="protein sequence ID" value="QDU27394.1"/>
    <property type="molecule type" value="Genomic_DNA"/>
</dbReference>
<evidence type="ECO:0000256" key="4">
    <source>
        <dbReference type="ARBA" id="ARBA00021948"/>
    </source>
</evidence>
<dbReference type="HAMAP" id="MF_00490">
    <property type="entry name" value="ComB"/>
    <property type="match status" value="1"/>
</dbReference>
<evidence type="ECO:0000256" key="7">
    <source>
        <dbReference type="ARBA" id="ARBA00033711"/>
    </source>
</evidence>
<dbReference type="PANTHER" id="PTHR37311">
    <property type="entry name" value="2-PHOSPHOSULFOLACTATE PHOSPHATASE-RELATED"/>
    <property type="match status" value="1"/>
</dbReference>
<sequence>MPAGKTVRTVAVHLLPDLVEPPQLAGKTAVVIDVLRATTTVVHALANGAREVLPFLNVDDARAKAKLIGAGVLLGGERGGLRIEGFQLGNSPAEYSEQVVGGKTVIFTTTNGTRAMQRCKLAKRVLLASFVNLSAVCRELADESEIDIVCAGTDGHVTREDTLLAGAIVDDLSRLTGLEFKTNDQADIAADAWRSAVGDLTGTSPLGQALRASRGGRNLIDIGHENDIDLAAQIDQFDLVAELDLTSWRITAK</sequence>
<evidence type="ECO:0000313" key="9">
    <source>
        <dbReference type="EMBL" id="QDU27394.1"/>
    </source>
</evidence>
<comment type="catalytic activity">
    <reaction evidence="7 8">
        <text>(2R)-O-phospho-3-sulfolactate + H2O = (2R)-3-sulfolactate + phosphate</text>
        <dbReference type="Rhea" id="RHEA:23416"/>
        <dbReference type="ChEBI" id="CHEBI:15377"/>
        <dbReference type="ChEBI" id="CHEBI:15597"/>
        <dbReference type="ChEBI" id="CHEBI:43474"/>
        <dbReference type="ChEBI" id="CHEBI:58738"/>
        <dbReference type="EC" id="3.1.3.71"/>
    </reaction>
</comment>
<evidence type="ECO:0000256" key="8">
    <source>
        <dbReference type="HAMAP-Rule" id="MF_00490"/>
    </source>
</evidence>
<comment type="cofactor">
    <cofactor evidence="1 8">
        <name>Mg(2+)</name>
        <dbReference type="ChEBI" id="CHEBI:18420"/>
    </cofactor>
</comment>
<protein>
    <recommendedName>
        <fullName evidence="4 8">Probable 2-phosphosulfolactate phosphatase</fullName>
        <ecNumber evidence="3 8">3.1.3.71</ecNumber>
    </recommendedName>
</protein>
<dbReference type="Proteomes" id="UP000315017">
    <property type="component" value="Chromosome"/>
</dbReference>
<reference evidence="9 10" key="1">
    <citation type="submission" date="2019-02" db="EMBL/GenBank/DDBJ databases">
        <title>Deep-cultivation of Planctomycetes and their phenomic and genomic characterization uncovers novel biology.</title>
        <authorList>
            <person name="Wiegand S."/>
            <person name="Jogler M."/>
            <person name="Boedeker C."/>
            <person name="Pinto D."/>
            <person name="Vollmers J."/>
            <person name="Rivas-Marin E."/>
            <person name="Kohn T."/>
            <person name="Peeters S.H."/>
            <person name="Heuer A."/>
            <person name="Rast P."/>
            <person name="Oberbeckmann S."/>
            <person name="Bunk B."/>
            <person name="Jeske O."/>
            <person name="Meyerdierks A."/>
            <person name="Storesund J.E."/>
            <person name="Kallscheuer N."/>
            <person name="Luecker S."/>
            <person name="Lage O.M."/>
            <person name="Pohl T."/>
            <person name="Merkel B.J."/>
            <person name="Hornburger P."/>
            <person name="Mueller R.-W."/>
            <person name="Bruemmer F."/>
            <person name="Labrenz M."/>
            <person name="Spormann A.M."/>
            <person name="Op den Camp H."/>
            <person name="Overmann J."/>
            <person name="Amann R."/>
            <person name="Jetten M.S.M."/>
            <person name="Mascher T."/>
            <person name="Medema M.H."/>
            <person name="Devos D.P."/>
            <person name="Kaster A.-K."/>
            <person name="Ovreas L."/>
            <person name="Rohde M."/>
            <person name="Galperin M.Y."/>
            <person name="Jogler C."/>
        </authorList>
    </citation>
    <scope>NUCLEOTIDE SEQUENCE [LARGE SCALE GENOMIC DNA]</scope>
    <source>
        <strain evidence="9 10">ETA_A8</strain>
    </source>
</reference>
<dbReference type="PANTHER" id="PTHR37311:SF1">
    <property type="entry name" value="2-PHOSPHOSULFOLACTATE PHOSPHATASE-RELATED"/>
    <property type="match status" value="1"/>
</dbReference>
<dbReference type="OrthoDB" id="4913at2"/>
<dbReference type="InterPro" id="IPR036702">
    <property type="entry name" value="ComB-like_sf"/>
</dbReference>
<gene>
    <name evidence="9" type="primary">comB_1</name>
    <name evidence="8" type="synonym">comB</name>
    <name evidence="9" type="ORF">ETAA8_24810</name>
</gene>
<dbReference type="SUPFAM" id="SSF142823">
    <property type="entry name" value="ComB-like"/>
    <property type="match status" value="1"/>
</dbReference>
<comment type="similarity">
    <text evidence="2 8">Belongs to the ComB family.</text>
</comment>
<evidence type="ECO:0000256" key="3">
    <source>
        <dbReference type="ARBA" id="ARBA00012953"/>
    </source>
</evidence>
<dbReference type="RefSeq" id="WP_145088236.1">
    <property type="nucleotide sequence ID" value="NZ_CP036274.1"/>
</dbReference>
<dbReference type="FunFam" id="3.90.1560.10:FF:000001">
    <property type="entry name" value="Probable 2-phosphosulfolactate phosphatase"/>
    <property type="match status" value="1"/>
</dbReference>
<dbReference type="InterPro" id="IPR005238">
    <property type="entry name" value="ComB-like"/>
</dbReference>
<accession>A0A517YB16</accession>
<evidence type="ECO:0000256" key="5">
    <source>
        <dbReference type="ARBA" id="ARBA00022801"/>
    </source>
</evidence>
<dbReference type="EC" id="3.1.3.71" evidence="3 8"/>
<dbReference type="AlphaFoldDB" id="A0A517YB16"/>
<keyword evidence="10" id="KW-1185">Reference proteome</keyword>
<proteinExistence type="inferred from homology"/>
<evidence type="ECO:0000256" key="1">
    <source>
        <dbReference type="ARBA" id="ARBA00001946"/>
    </source>
</evidence>
<dbReference type="KEGG" id="aagg:ETAA8_24810"/>
<dbReference type="GO" id="GO:0050532">
    <property type="term" value="F:2-phosphosulfolactate phosphatase activity"/>
    <property type="evidence" value="ECO:0007669"/>
    <property type="project" value="UniProtKB-UniRule"/>
</dbReference>
<organism evidence="9 10">
    <name type="scientific">Anatilimnocola aggregata</name>
    <dbReference type="NCBI Taxonomy" id="2528021"/>
    <lineage>
        <taxon>Bacteria</taxon>
        <taxon>Pseudomonadati</taxon>
        <taxon>Planctomycetota</taxon>
        <taxon>Planctomycetia</taxon>
        <taxon>Pirellulales</taxon>
        <taxon>Pirellulaceae</taxon>
        <taxon>Anatilimnocola</taxon>
    </lineage>
</organism>